<protein>
    <recommendedName>
        <fullName evidence="4">Cyanovirin-N domain-containing protein</fullName>
    </recommendedName>
</protein>
<dbReference type="GeneID" id="28843408"/>
<dbReference type="EMBL" id="KV460272">
    <property type="protein sequence ID" value="OBT92181.1"/>
    <property type="molecule type" value="Genomic_DNA"/>
</dbReference>
<reference evidence="3" key="2">
    <citation type="journal article" date="2018" name="Nat. Commun.">
        <title>Extreme sensitivity to ultraviolet light in the fungal pathogen causing white-nose syndrome of bats.</title>
        <authorList>
            <person name="Palmer J.M."/>
            <person name="Drees K.P."/>
            <person name="Foster J.T."/>
            <person name="Lindner D.L."/>
        </authorList>
    </citation>
    <scope>NUCLEOTIDE SEQUENCE [LARGE SCALE GENOMIC DNA]</scope>
    <source>
        <strain evidence="3">UAMH 10579</strain>
    </source>
</reference>
<gene>
    <name evidence="2" type="ORF">VE01_10022</name>
</gene>
<feature type="chain" id="PRO_5008608325" description="Cyanovirin-N domain-containing protein" evidence="1">
    <location>
        <begin position="21"/>
        <end position="119"/>
    </location>
</feature>
<organism evidence="2 3">
    <name type="scientific">Pseudogymnoascus verrucosus</name>
    <dbReference type="NCBI Taxonomy" id="342668"/>
    <lineage>
        <taxon>Eukaryota</taxon>
        <taxon>Fungi</taxon>
        <taxon>Dikarya</taxon>
        <taxon>Ascomycota</taxon>
        <taxon>Pezizomycotina</taxon>
        <taxon>Leotiomycetes</taxon>
        <taxon>Thelebolales</taxon>
        <taxon>Thelebolaceae</taxon>
        <taxon>Pseudogymnoascus</taxon>
    </lineage>
</organism>
<evidence type="ECO:0000313" key="3">
    <source>
        <dbReference type="Proteomes" id="UP000091956"/>
    </source>
</evidence>
<dbReference type="AlphaFoldDB" id="A0A1B8G8P7"/>
<reference evidence="2 3" key="1">
    <citation type="submission" date="2016-03" db="EMBL/GenBank/DDBJ databases">
        <title>Comparative genomics of Pseudogymnoascus destructans, the fungus causing white-nose syndrome of bats.</title>
        <authorList>
            <person name="Palmer J.M."/>
            <person name="Drees K.P."/>
            <person name="Foster J.T."/>
            <person name="Lindner D.L."/>
        </authorList>
    </citation>
    <scope>NUCLEOTIDE SEQUENCE [LARGE SCALE GENOMIC DNA]</scope>
    <source>
        <strain evidence="2 3">UAMH 10579</strain>
    </source>
</reference>
<evidence type="ECO:0008006" key="4">
    <source>
        <dbReference type="Google" id="ProtNLM"/>
    </source>
</evidence>
<keyword evidence="1" id="KW-0732">Signal</keyword>
<keyword evidence="3" id="KW-1185">Reference proteome</keyword>
<dbReference type="Proteomes" id="UP000091956">
    <property type="component" value="Unassembled WGS sequence"/>
</dbReference>
<dbReference type="RefSeq" id="XP_018125914.1">
    <property type="nucleotide sequence ID" value="XM_018279429.1"/>
</dbReference>
<proteinExistence type="predicted"/>
<dbReference type="OrthoDB" id="4860686at2759"/>
<evidence type="ECO:0000313" key="2">
    <source>
        <dbReference type="EMBL" id="OBT92181.1"/>
    </source>
</evidence>
<feature type="signal peptide" evidence="1">
    <location>
        <begin position="1"/>
        <end position="20"/>
    </location>
</feature>
<evidence type="ECO:0000256" key="1">
    <source>
        <dbReference type="SAM" id="SignalP"/>
    </source>
</evidence>
<accession>A0A1B8G8P7</accession>
<sequence>MHFNFPVVLTTLALATAATADRLIVNHYGFLSGNTYTGTFVTKYDSYIIGNVDGCHTNPGVPALNRLCMDFGKRRGHFTFNGQGKRCLKETSNDFAHCSDDFAWATCSKLYYDEVKCTW</sequence>
<name>A0A1B8G8P7_9PEZI</name>